<dbReference type="InterPro" id="IPR039996">
    <property type="entry name" value="Shieldin_RINN1"/>
</dbReference>
<dbReference type="CDD" id="cd22293">
    <property type="entry name" value="RBD_SHLD3_N"/>
    <property type="match status" value="1"/>
</dbReference>
<organism evidence="2 3">
    <name type="scientific">Chanos chanos</name>
    <name type="common">Milkfish</name>
    <name type="synonym">Mugil chanos</name>
    <dbReference type="NCBI Taxonomy" id="29144"/>
    <lineage>
        <taxon>Eukaryota</taxon>
        <taxon>Metazoa</taxon>
        <taxon>Chordata</taxon>
        <taxon>Craniata</taxon>
        <taxon>Vertebrata</taxon>
        <taxon>Euteleostomi</taxon>
        <taxon>Actinopterygii</taxon>
        <taxon>Neopterygii</taxon>
        <taxon>Teleostei</taxon>
        <taxon>Ostariophysi</taxon>
        <taxon>Gonorynchiformes</taxon>
        <taxon>Chanidae</taxon>
        <taxon>Chanos</taxon>
    </lineage>
</organism>
<dbReference type="GO" id="GO:2001034">
    <property type="term" value="P:positive regulation of double-strand break repair via nonhomologous end joining"/>
    <property type="evidence" value="ECO:0007669"/>
    <property type="project" value="TreeGrafter"/>
</dbReference>
<feature type="region of interest" description="Disordered" evidence="1">
    <location>
        <begin position="102"/>
        <end position="123"/>
    </location>
</feature>
<protein>
    <submittedName>
        <fullName evidence="3">Shieldin complex subunit 3</fullName>
    </submittedName>
</protein>
<dbReference type="GO" id="GO:0045830">
    <property type="term" value="P:positive regulation of isotype switching"/>
    <property type="evidence" value="ECO:0007669"/>
    <property type="project" value="TreeGrafter"/>
</dbReference>
<dbReference type="AlphaFoldDB" id="A0A6J2UNQ3"/>
<dbReference type="CTD" id="112441434"/>
<dbReference type="PANTHER" id="PTHR41404:SF1">
    <property type="entry name" value="SHIELDIN COMPLEX SUBUNIT 3"/>
    <property type="match status" value="1"/>
</dbReference>
<dbReference type="Proteomes" id="UP000504632">
    <property type="component" value="Chromosome 1"/>
</dbReference>
<dbReference type="OrthoDB" id="5963356at2759"/>
<keyword evidence="2" id="KW-1185">Reference proteome</keyword>
<feature type="compositionally biased region" description="Basic and acidic residues" evidence="1">
    <location>
        <begin position="102"/>
        <end position="121"/>
    </location>
</feature>
<proteinExistence type="predicted"/>
<dbReference type="RefSeq" id="XP_030620907.1">
    <property type="nucleotide sequence ID" value="XM_030765047.1"/>
</dbReference>
<dbReference type="GeneID" id="115804546"/>
<dbReference type="GO" id="GO:2000042">
    <property type="term" value="P:negative regulation of double-strand break repair via homologous recombination"/>
    <property type="evidence" value="ECO:0007669"/>
    <property type="project" value="TreeGrafter"/>
</dbReference>
<evidence type="ECO:0000313" key="2">
    <source>
        <dbReference type="Proteomes" id="UP000504632"/>
    </source>
</evidence>
<accession>A0A6J2UNQ3</accession>
<evidence type="ECO:0000256" key="1">
    <source>
        <dbReference type="SAM" id="MobiDB-lite"/>
    </source>
</evidence>
<reference evidence="3" key="1">
    <citation type="submission" date="2025-08" db="UniProtKB">
        <authorList>
            <consortium name="RefSeq"/>
        </authorList>
    </citation>
    <scope>IDENTIFICATION</scope>
</reference>
<dbReference type="InParanoid" id="A0A6J2UNQ3"/>
<sequence length="243" mass="28012">MDIVLHYKDGQGRLNDLLLATKNALEEFPCRVLPVFKPWFPSGLDRSLPIKPRNAPPVISSENFEEFRRCKCQSSFQDLVSSPQNGDCAADPKKIEVTSLREAARNTEASDRQGQSRDASKTCKRSWSVISQTVKSMDSTQSFSRRFHKIIERHRLHLHQRAKWIIRDFNCDRIEDSWVKLSRAISHSRLPTCNANFQRSLAQIWVYCDVFYCEYVGNFLKQELKLTGSIVLAVHKLGSILRL</sequence>
<name>A0A6J2UNQ3_CHACN</name>
<dbReference type="PANTHER" id="PTHR41404">
    <property type="entry name" value="SHIELDIN COMPLEX SUBUNIT 3"/>
    <property type="match status" value="1"/>
</dbReference>
<gene>
    <name evidence="3" type="primary">shld3</name>
</gene>
<evidence type="ECO:0000313" key="3">
    <source>
        <dbReference type="RefSeq" id="XP_030620907.1"/>
    </source>
</evidence>